<dbReference type="PANTHER" id="PTHR43064:SF1">
    <property type="entry name" value="SLL1489 PROTEIN"/>
    <property type="match status" value="1"/>
</dbReference>
<reference evidence="2 3" key="1">
    <citation type="submission" date="2015-10" db="EMBL/GenBank/DDBJ databases">
        <title>Metagenome-Assembled Genomes uncover a global brackish microbiome.</title>
        <authorList>
            <person name="Hugerth L.W."/>
            <person name="Larsson J."/>
            <person name="Alneberg J."/>
            <person name="Lindh M.V."/>
            <person name="Legrand C."/>
            <person name="Pinhassi J."/>
            <person name="Andersson A.F."/>
        </authorList>
    </citation>
    <scope>NUCLEOTIDE SEQUENCE [LARGE SCALE GENOMIC DNA]</scope>
    <source>
        <strain evidence="2">BACL18 MAG-120507-bin52</strain>
    </source>
</reference>
<dbReference type="EMBL" id="LIBO01000265">
    <property type="protein sequence ID" value="KRO60766.1"/>
    <property type="molecule type" value="Genomic_DNA"/>
</dbReference>
<protein>
    <recommendedName>
        <fullName evidence="1">PurE domain-containing protein</fullName>
    </recommendedName>
</protein>
<evidence type="ECO:0000313" key="2">
    <source>
        <dbReference type="EMBL" id="KRO60766.1"/>
    </source>
</evidence>
<dbReference type="Gene3D" id="3.40.50.1970">
    <property type="match status" value="1"/>
</dbReference>
<gene>
    <name evidence="2" type="ORF">ABR82_06770</name>
</gene>
<dbReference type="SUPFAM" id="SSF52255">
    <property type="entry name" value="N5-CAIR mutase (phosphoribosylaminoimidazole carboxylase, PurE)"/>
    <property type="match status" value="1"/>
</dbReference>
<dbReference type="Pfam" id="PF00731">
    <property type="entry name" value="AIRC"/>
    <property type="match status" value="1"/>
</dbReference>
<dbReference type="NCBIfam" id="NF033503">
    <property type="entry name" value="LarB"/>
    <property type="match status" value="1"/>
</dbReference>
<comment type="caution">
    <text evidence="2">The sequence shown here is derived from an EMBL/GenBank/DDBJ whole genome shotgun (WGS) entry which is preliminary data.</text>
</comment>
<proteinExistence type="predicted"/>
<dbReference type="GO" id="GO:0006189">
    <property type="term" value="P:'de novo' IMP biosynthetic process"/>
    <property type="evidence" value="ECO:0007669"/>
    <property type="project" value="InterPro"/>
</dbReference>
<dbReference type="Proteomes" id="UP000051269">
    <property type="component" value="Unassembled WGS sequence"/>
</dbReference>
<evidence type="ECO:0000259" key="1">
    <source>
        <dbReference type="SMART" id="SM01001"/>
    </source>
</evidence>
<dbReference type="InterPro" id="IPR000031">
    <property type="entry name" value="PurE_dom"/>
</dbReference>
<organism evidence="2 3">
    <name type="scientific">Verrucomicrobia subdivision 6 bacterium BACL9 MAG-120507-bin52</name>
    <dbReference type="NCBI Taxonomy" id="1655590"/>
    <lineage>
        <taxon>Bacteria</taxon>
        <taxon>Pseudomonadati</taxon>
        <taxon>Verrucomicrobiota</taxon>
        <taxon>Verrucomicrobiia</taxon>
        <taxon>Verrucomicrobiales</taxon>
        <taxon>Verrucomicrobia subdivision 6</taxon>
    </lineage>
</organism>
<dbReference type="PANTHER" id="PTHR43064">
    <property type="entry name" value="PHOSPHORIBOSYLAMINOIMIDAZOLE CARBOXYLASE-RELATED"/>
    <property type="match status" value="1"/>
</dbReference>
<dbReference type="GO" id="GO:0016787">
    <property type="term" value="F:hydrolase activity"/>
    <property type="evidence" value="ECO:0007669"/>
    <property type="project" value="InterPro"/>
</dbReference>
<evidence type="ECO:0000313" key="3">
    <source>
        <dbReference type="Proteomes" id="UP000051269"/>
    </source>
</evidence>
<dbReference type="InterPro" id="IPR039476">
    <property type="entry name" value="P2CMN_synthase_LarB"/>
</dbReference>
<accession>A0A0R2RDV6</accession>
<sequence>MLMARRRPRSPVLPRAFAHLDLARQKRLGAPEIIYGAGKTASQIAAIIRRLHFARQSVLATRVDPAKARTLRRLFPKGKYHLAAQAFTLLHSAPRRLSCPSLRVAICAAGTSDHPVAEEAFVTLQFLGHQPARFYDIGVAGLHRTISHLDTLRQHHALVVVAGMEAALPSVLGGLIRTPLIAVPTSVGYGAHLKGITALLGMLNSCAPGITVVNIDNGFGAAYAIHRLALSHHLIASPKT</sequence>
<feature type="domain" description="PurE" evidence="1">
    <location>
        <begin position="102"/>
        <end position="234"/>
    </location>
</feature>
<name>A0A0R2RDV6_9BACT</name>
<dbReference type="AlphaFoldDB" id="A0A0R2RDV6"/>
<dbReference type="SMART" id="SM01001">
    <property type="entry name" value="AIRC"/>
    <property type="match status" value="1"/>
</dbReference>